<evidence type="ECO:0000313" key="2">
    <source>
        <dbReference type="Proteomes" id="UP001179952"/>
    </source>
</evidence>
<accession>A0AAV9AYZ0</accession>
<keyword evidence="2" id="KW-1185">Reference proteome</keyword>
<reference evidence="1" key="2">
    <citation type="submission" date="2023-06" db="EMBL/GenBank/DDBJ databases">
        <authorList>
            <person name="Ma L."/>
            <person name="Liu K.-W."/>
            <person name="Li Z."/>
            <person name="Hsiao Y.-Y."/>
            <person name="Qi Y."/>
            <person name="Fu T."/>
            <person name="Tang G."/>
            <person name="Zhang D."/>
            <person name="Sun W.-H."/>
            <person name="Liu D.-K."/>
            <person name="Li Y."/>
            <person name="Chen G.-Z."/>
            <person name="Liu X.-D."/>
            <person name="Liao X.-Y."/>
            <person name="Jiang Y.-T."/>
            <person name="Yu X."/>
            <person name="Hao Y."/>
            <person name="Huang J."/>
            <person name="Zhao X.-W."/>
            <person name="Ke S."/>
            <person name="Chen Y.-Y."/>
            <person name="Wu W.-L."/>
            <person name="Hsu J.-L."/>
            <person name="Lin Y.-F."/>
            <person name="Huang M.-D."/>
            <person name="Li C.-Y."/>
            <person name="Huang L."/>
            <person name="Wang Z.-W."/>
            <person name="Zhao X."/>
            <person name="Zhong W.-Y."/>
            <person name="Peng D.-H."/>
            <person name="Ahmad S."/>
            <person name="Lan S."/>
            <person name="Zhang J.-S."/>
            <person name="Tsai W.-C."/>
            <person name="Van De Peer Y."/>
            <person name="Liu Z.-J."/>
        </authorList>
    </citation>
    <scope>NUCLEOTIDE SEQUENCE</scope>
    <source>
        <strain evidence="1">SCP</strain>
        <tissue evidence="1">Leaves</tissue>
    </source>
</reference>
<proteinExistence type="predicted"/>
<evidence type="ECO:0000313" key="1">
    <source>
        <dbReference type="EMBL" id="KAK1269565.1"/>
    </source>
</evidence>
<gene>
    <name evidence="1" type="ORF">QJS04_geneDACA013917</name>
</gene>
<dbReference type="InterPro" id="IPR016024">
    <property type="entry name" value="ARM-type_fold"/>
</dbReference>
<dbReference type="AlphaFoldDB" id="A0AAV9AYZ0"/>
<dbReference type="PANTHER" id="PTHR14873:SF1">
    <property type="entry name" value="OS06G0694100 PROTEIN"/>
    <property type="match status" value="1"/>
</dbReference>
<reference evidence="1" key="1">
    <citation type="journal article" date="2023" name="Nat. Commun.">
        <title>Diploid and tetraploid genomes of Acorus and the evolution of monocots.</title>
        <authorList>
            <person name="Ma L."/>
            <person name="Liu K.W."/>
            <person name="Li Z."/>
            <person name="Hsiao Y.Y."/>
            <person name="Qi Y."/>
            <person name="Fu T."/>
            <person name="Tang G.D."/>
            <person name="Zhang D."/>
            <person name="Sun W.H."/>
            <person name="Liu D.K."/>
            <person name="Li Y."/>
            <person name="Chen G.Z."/>
            <person name="Liu X.D."/>
            <person name="Liao X.Y."/>
            <person name="Jiang Y.T."/>
            <person name="Yu X."/>
            <person name="Hao Y."/>
            <person name="Huang J."/>
            <person name="Zhao X.W."/>
            <person name="Ke S."/>
            <person name="Chen Y.Y."/>
            <person name="Wu W.L."/>
            <person name="Hsu J.L."/>
            <person name="Lin Y.F."/>
            <person name="Huang M.D."/>
            <person name="Li C.Y."/>
            <person name="Huang L."/>
            <person name="Wang Z.W."/>
            <person name="Zhao X."/>
            <person name="Zhong W.Y."/>
            <person name="Peng D.H."/>
            <person name="Ahmad S."/>
            <person name="Lan S."/>
            <person name="Zhang J.S."/>
            <person name="Tsai W.C."/>
            <person name="Van de Peer Y."/>
            <person name="Liu Z.J."/>
        </authorList>
    </citation>
    <scope>NUCLEOTIDE SEQUENCE</scope>
    <source>
        <strain evidence="1">SCP</strain>
    </source>
</reference>
<sequence length="420" mass="47027">MDSSNPGPKFSSITLDELTRLSEPIRQTLSATPYIPPDGDSVSIKSALEALLPCNQSRPSILDEIRDFCLCCAALASAEGHDSSSRMSWIPGHLSATAASAFECLSSSVRSGLVEDLMPSLFPLLKGVIKDSSIDPTDDDEGEFGAASPVAYAVVAAYQFRWFVTQVNYPDLGKLCALVIPCALTSLDHWSPEVKGQGMISFIHLAKNVSAAELVLYEDVVLDAACRNIAISDELWHLVVEMSVLFLTCTQRRNPRSPWFEKILSGMLGHLERQPLDRKRYTAWLELIDPVLICMGLVLLAHFRRIFPLLFQWMHVDDIKTLLLVLERVNTIIKVTWIRQSTYFDRLVDELTLVYKESATRKDREVIRTHIRQTLVLLHECKGRQFETAWEKHKQDPNLSALTLNESTIHSVSKFGSLGG</sequence>
<dbReference type="EMBL" id="JAUJYN010000006">
    <property type="protein sequence ID" value="KAK1269565.1"/>
    <property type="molecule type" value="Genomic_DNA"/>
</dbReference>
<organism evidence="1 2">
    <name type="scientific">Acorus gramineus</name>
    <name type="common">Dwarf sweet flag</name>
    <dbReference type="NCBI Taxonomy" id="55184"/>
    <lineage>
        <taxon>Eukaryota</taxon>
        <taxon>Viridiplantae</taxon>
        <taxon>Streptophyta</taxon>
        <taxon>Embryophyta</taxon>
        <taxon>Tracheophyta</taxon>
        <taxon>Spermatophyta</taxon>
        <taxon>Magnoliopsida</taxon>
        <taxon>Liliopsida</taxon>
        <taxon>Acoraceae</taxon>
        <taxon>Acorus</taxon>
    </lineage>
</organism>
<protein>
    <submittedName>
        <fullName evidence="1">Uncharacterized protein</fullName>
    </submittedName>
</protein>
<dbReference type="SUPFAM" id="SSF48371">
    <property type="entry name" value="ARM repeat"/>
    <property type="match status" value="1"/>
</dbReference>
<name>A0AAV9AYZ0_ACOGR</name>
<comment type="caution">
    <text evidence="1">The sequence shown here is derived from an EMBL/GenBank/DDBJ whole genome shotgun (WGS) entry which is preliminary data.</text>
</comment>
<dbReference type="Proteomes" id="UP001179952">
    <property type="component" value="Unassembled WGS sequence"/>
</dbReference>
<dbReference type="PANTHER" id="PTHR14873">
    <property type="entry name" value="OS06G0694100 PROTEIN"/>
    <property type="match status" value="1"/>
</dbReference>